<dbReference type="PANTHER" id="PTHR43199:SF1">
    <property type="entry name" value="GLUTATHIONE HYDROLASE PROENZYME"/>
    <property type="match status" value="1"/>
</dbReference>
<evidence type="ECO:0000256" key="1">
    <source>
        <dbReference type="ARBA" id="ARBA00009381"/>
    </source>
</evidence>
<sequence length="168" mass="18091">MWVTLSLLLTFSITCTGVLAAPPDREKDCRQVDVGRDGMVVSAHPEASKVGAQVLRKGGNAVDAAVAIQFALNVVKPMMSGIGGGGFMMVYDQKSKKITIVDSRERAPMSATPDMFLGEDGKPIPFQDRHTRGNAVGVPGTLKGLDTALKRWGTMPLSDLILLWYNMN</sequence>
<feature type="chain" id="PRO_5045790824" description="Gamma-glutamyltranspeptidase / glutathione hydrolase" evidence="2">
    <location>
        <begin position="21"/>
        <end position="168"/>
    </location>
</feature>
<dbReference type="InterPro" id="IPR029055">
    <property type="entry name" value="Ntn_hydrolases_N"/>
</dbReference>
<comment type="similarity">
    <text evidence="1">Belongs to the gamma-glutamyltransferase family.</text>
</comment>
<evidence type="ECO:0000313" key="3">
    <source>
        <dbReference type="EMBL" id="GGA52024.1"/>
    </source>
</evidence>
<evidence type="ECO:0000313" key="4">
    <source>
        <dbReference type="Proteomes" id="UP000617979"/>
    </source>
</evidence>
<dbReference type="InterPro" id="IPR051792">
    <property type="entry name" value="GGT_bact"/>
</dbReference>
<reference evidence="4" key="1">
    <citation type="journal article" date="2019" name="Int. J. Syst. Evol. Microbiol.">
        <title>The Global Catalogue of Microorganisms (GCM) 10K type strain sequencing project: providing services to taxonomists for standard genome sequencing and annotation.</title>
        <authorList>
            <consortium name="The Broad Institute Genomics Platform"/>
            <consortium name="The Broad Institute Genome Sequencing Center for Infectious Disease"/>
            <person name="Wu L."/>
            <person name="Ma J."/>
        </authorList>
    </citation>
    <scope>NUCLEOTIDE SEQUENCE [LARGE SCALE GENOMIC DNA]</scope>
    <source>
        <strain evidence="4">CGMCC 1.12404</strain>
    </source>
</reference>
<name>A0ABQ1GY48_9BACL</name>
<feature type="signal peptide" evidence="2">
    <location>
        <begin position="1"/>
        <end position="20"/>
    </location>
</feature>
<gene>
    <name evidence="3" type="ORF">GCM10007416_26410</name>
</gene>
<keyword evidence="2" id="KW-0732">Signal</keyword>
<dbReference type="SUPFAM" id="SSF56235">
    <property type="entry name" value="N-terminal nucleophile aminohydrolases (Ntn hydrolases)"/>
    <property type="match status" value="1"/>
</dbReference>
<dbReference type="PANTHER" id="PTHR43199">
    <property type="entry name" value="GLUTATHIONE HYDROLASE"/>
    <property type="match status" value="1"/>
</dbReference>
<evidence type="ECO:0000256" key="2">
    <source>
        <dbReference type="SAM" id="SignalP"/>
    </source>
</evidence>
<keyword evidence="4" id="KW-1185">Reference proteome</keyword>
<protein>
    <recommendedName>
        <fullName evidence="5">Gamma-glutamyltranspeptidase / glutathione hydrolase</fullName>
    </recommendedName>
</protein>
<accession>A0ABQ1GY48</accession>
<dbReference type="Pfam" id="PF01019">
    <property type="entry name" value="G_glu_transpept"/>
    <property type="match status" value="1"/>
</dbReference>
<comment type="caution">
    <text evidence="3">The sequence shown here is derived from an EMBL/GenBank/DDBJ whole genome shotgun (WGS) entry which is preliminary data.</text>
</comment>
<dbReference type="Proteomes" id="UP000617979">
    <property type="component" value="Unassembled WGS sequence"/>
</dbReference>
<dbReference type="EMBL" id="BMEX01000011">
    <property type="protein sequence ID" value="GGA52024.1"/>
    <property type="molecule type" value="Genomic_DNA"/>
</dbReference>
<dbReference type="PRINTS" id="PR01210">
    <property type="entry name" value="GGTRANSPTASE"/>
</dbReference>
<evidence type="ECO:0008006" key="5">
    <source>
        <dbReference type="Google" id="ProtNLM"/>
    </source>
</evidence>
<organism evidence="3 4">
    <name type="scientific">Kroppenstedtia guangzhouensis</name>
    <dbReference type="NCBI Taxonomy" id="1274356"/>
    <lineage>
        <taxon>Bacteria</taxon>
        <taxon>Bacillati</taxon>
        <taxon>Bacillota</taxon>
        <taxon>Bacilli</taxon>
        <taxon>Bacillales</taxon>
        <taxon>Thermoactinomycetaceae</taxon>
        <taxon>Kroppenstedtia</taxon>
    </lineage>
</organism>
<proteinExistence type="inferred from homology"/>